<evidence type="ECO:0000313" key="3">
    <source>
        <dbReference type="EMBL" id="WAA08847.1"/>
    </source>
</evidence>
<evidence type="ECO:0000256" key="1">
    <source>
        <dbReference type="SAM" id="MobiDB-lite"/>
    </source>
</evidence>
<dbReference type="AlphaFoldDB" id="A0A9E8LSM1"/>
<evidence type="ECO:0000256" key="2">
    <source>
        <dbReference type="SAM" id="Phobius"/>
    </source>
</evidence>
<feature type="compositionally biased region" description="Basic and acidic residues" evidence="1">
    <location>
        <begin position="42"/>
        <end position="72"/>
    </location>
</feature>
<keyword evidence="2" id="KW-1133">Transmembrane helix</keyword>
<keyword evidence="4" id="KW-1185">Reference proteome</keyword>
<dbReference type="Proteomes" id="UP001164718">
    <property type="component" value="Chromosome"/>
</dbReference>
<evidence type="ECO:0000313" key="4">
    <source>
        <dbReference type="Proteomes" id="UP001164718"/>
    </source>
</evidence>
<name>A0A9E8LSM1_9BACI</name>
<keyword evidence="2" id="KW-0472">Membrane</keyword>
<reference evidence="3" key="1">
    <citation type="submission" date="2022-09" db="EMBL/GenBank/DDBJ databases">
        <title>Complete Genomes of Fervidibacillus albus and Fervidibacillus halotolerans isolated from tidal flat sediments.</title>
        <authorList>
            <person name="Kwon K.K."/>
            <person name="Yang S.-H."/>
            <person name="Park M.J."/>
            <person name="Oh H.-M."/>
        </authorList>
    </citation>
    <scope>NUCLEOTIDE SEQUENCE</scope>
    <source>
        <strain evidence="3">MEBiC13591</strain>
    </source>
</reference>
<feature type="transmembrane region" description="Helical" evidence="2">
    <location>
        <begin position="12"/>
        <end position="30"/>
    </location>
</feature>
<dbReference type="RefSeq" id="WP_275416629.1">
    <property type="nucleotide sequence ID" value="NZ_CP106878.1"/>
</dbReference>
<sequence length="116" mass="13602">MLKIKVKTPKRKIFIPVPYGVLKIAIIFLSSESIRKRLNNIQREEEKDKQEGNLVEQDRKYETEVEENKKESSSATAFFTPETKKILKLVLKELKRYRGMELVSVQSKDTFISIQL</sequence>
<proteinExistence type="predicted"/>
<dbReference type="KEGG" id="faf:OE104_09520"/>
<keyword evidence="2" id="KW-0812">Transmembrane</keyword>
<organism evidence="3 4">
    <name type="scientific">Fervidibacillus albus</name>
    <dbReference type="NCBI Taxonomy" id="2980026"/>
    <lineage>
        <taxon>Bacteria</taxon>
        <taxon>Bacillati</taxon>
        <taxon>Bacillota</taxon>
        <taxon>Bacilli</taxon>
        <taxon>Bacillales</taxon>
        <taxon>Bacillaceae</taxon>
        <taxon>Fervidibacillus</taxon>
    </lineage>
</organism>
<feature type="region of interest" description="Disordered" evidence="1">
    <location>
        <begin position="42"/>
        <end position="74"/>
    </location>
</feature>
<protein>
    <submittedName>
        <fullName evidence="3">Uncharacterized protein</fullName>
    </submittedName>
</protein>
<gene>
    <name evidence="3" type="ORF">OE104_09520</name>
</gene>
<dbReference type="EMBL" id="CP106878">
    <property type="protein sequence ID" value="WAA08847.1"/>
    <property type="molecule type" value="Genomic_DNA"/>
</dbReference>
<accession>A0A9E8LSM1</accession>